<dbReference type="PANTHER" id="PTHR33841">
    <property type="entry name" value="DNA METHYLTRANSFERASE YEEA-RELATED"/>
    <property type="match status" value="1"/>
</dbReference>
<evidence type="ECO:0000256" key="2">
    <source>
        <dbReference type="ARBA" id="ARBA00022603"/>
    </source>
</evidence>
<dbReference type="InterPro" id="IPR029063">
    <property type="entry name" value="SAM-dependent_MTases_sf"/>
</dbReference>
<evidence type="ECO:0000256" key="5">
    <source>
        <dbReference type="ARBA" id="ARBA00047942"/>
    </source>
</evidence>
<organism evidence="7 8">
    <name type="scientific">Brachyspira hyodysenteriae ATCC 27164</name>
    <dbReference type="NCBI Taxonomy" id="1266923"/>
    <lineage>
        <taxon>Bacteria</taxon>
        <taxon>Pseudomonadati</taxon>
        <taxon>Spirochaetota</taxon>
        <taxon>Spirochaetia</taxon>
        <taxon>Brachyspirales</taxon>
        <taxon>Brachyspiraceae</taxon>
        <taxon>Brachyspira</taxon>
    </lineage>
</organism>
<dbReference type="InterPro" id="IPR011639">
    <property type="entry name" value="MethylTrfase_TaqI-like_dom"/>
</dbReference>
<comment type="catalytic activity">
    <reaction evidence="5">
        <text>a 2'-deoxyadenosine in DNA + S-adenosyl-L-methionine = an N(6)-methyl-2'-deoxyadenosine in DNA + S-adenosyl-L-homocysteine + H(+)</text>
        <dbReference type="Rhea" id="RHEA:15197"/>
        <dbReference type="Rhea" id="RHEA-COMP:12418"/>
        <dbReference type="Rhea" id="RHEA-COMP:12419"/>
        <dbReference type="ChEBI" id="CHEBI:15378"/>
        <dbReference type="ChEBI" id="CHEBI:57856"/>
        <dbReference type="ChEBI" id="CHEBI:59789"/>
        <dbReference type="ChEBI" id="CHEBI:90615"/>
        <dbReference type="ChEBI" id="CHEBI:90616"/>
        <dbReference type="EC" id="2.1.1.72"/>
    </reaction>
</comment>
<feature type="domain" description="Type II methyltransferase M.TaqI-like" evidence="6">
    <location>
        <begin position="2"/>
        <end position="87"/>
    </location>
</feature>
<accession>A0A3B6VWH3</accession>
<reference evidence="8" key="2">
    <citation type="journal article" date="2017" name="Genome Announc.">
        <title>Correction for Mirajkar et al., Complete Genome Sequence of Brachyspira hyodysenteriae Type Strain B78 (ATCC 27164).</title>
        <authorList>
            <person name="Mirajkar N.S."/>
            <person name="Johnson T.J."/>
            <person name="Gebhart C.J."/>
        </authorList>
    </citation>
    <scope>NUCLEOTIDE SEQUENCE [LARGE SCALE GENOMIC DNA]</scope>
    <source>
        <strain evidence="8">B78</strain>
    </source>
</reference>
<dbReference type="GO" id="GO:0032259">
    <property type="term" value="P:methylation"/>
    <property type="evidence" value="ECO:0007669"/>
    <property type="project" value="UniProtKB-KW"/>
</dbReference>
<evidence type="ECO:0000256" key="4">
    <source>
        <dbReference type="ARBA" id="ARBA00022691"/>
    </source>
</evidence>
<evidence type="ECO:0000313" key="7">
    <source>
        <dbReference type="EMBL" id="ANN64089.1"/>
    </source>
</evidence>
<evidence type="ECO:0000256" key="1">
    <source>
        <dbReference type="ARBA" id="ARBA00011900"/>
    </source>
</evidence>
<dbReference type="GO" id="GO:0009007">
    <property type="term" value="F:site-specific DNA-methyltransferase (adenine-specific) activity"/>
    <property type="evidence" value="ECO:0007669"/>
    <property type="project" value="UniProtKB-EC"/>
</dbReference>
<keyword evidence="2" id="KW-0489">Methyltransferase</keyword>
<dbReference type="PANTHER" id="PTHR33841:SF1">
    <property type="entry name" value="DNA METHYLTRANSFERASE A"/>
    <property type="match status" value="1"/>
</dbReference>
<dbReference type="AlphaFoldDB" id="A0A3B6VWH3"/>
<evidence type="ECO:0000259" key="6">
    <source>
        <dbReference type="Pfam" id="PF07669"/>
    </source>
</evidence>
<evidence type="ECO:0000313" key="8">
    <source>
        <dbReference type="Proteomes" id="UP000092328"/>
    </source>
</evidence>
<dbReference type="Proteomes" id="UP000092328">
    <property type="component" value="Chromosome"/>
</dbReference>
<dbReference type="InterPro" id="IPR050953">
    <property type="entry name" value="N4_N6_ade-DNA_methylase"/>
</dbReference>
<dbReference type="Pfam" id="PF07669">
    <property type="entry name" value="Eco57I"/>
    <property type="match status" value="1"/>
</dbReference>
<gene>
    <name evidence="7" type="ORF">BHYOB78_09490</name>
</gene>
<dbReference type="EMBL" id="CP015910">
    <property type="protein sequence ID" value="ANN64089.1"/>
    <property type="molecule type" value="Genomic_DNA"/>
</dbReference>
<dbReference type="SUPFAM" id="SSF53335">
    <property type="entry name" value="S-adenosyl-L-methionine-dependent methyltransferases"/>
    <property type="match status" value="1"/>
</dbReference>
<dbReference type="KEGG" id="bhd:BHYOB78_09490"/>
<evidence type="ECO:0000256" key="3">
    <source>
        <dbReference type="ARBA" id="ARBA00022679"/>
    </source>
</evidence>
<dbReference type="Gene3D" id="3.40.50.150">
    <property type="entry name" value="Vaccinia Virus protein VP39"/>
    <property type="match status" value="1"/>
</dbReference>
<dbReference type="GO" id="GO:0006304">
    <property type="term" value="P:DNA modification"/>
    <property type="evidence" value="ECO:0007669"/>
    <property type="project" value="InterPro"/>
</dbReference>
<reference evidence="8" key="1">
    <citation type="journal article" date="2016" name="Genome Announc.">
        <title>Complete Genome Sequence of Brachyspira hyodysenteriae Type Strain B78 (ATCC 27164).</title>
        <authorList>
            <person name="Mirajkar N.S."/>
            <person name="Johnson T.J."/>
            <person name="Gebhart C.J."/>
        </authorList>
    </citation>
    <scope>NUCLEOTIDE SEQUENCE [LARGE SCALE GENOMIC DNA]</scope>
    <source>
        <strain evidence="8">B78</strain>
    </source>
</reference>
<keyword evidence="3" id="KW-0808">Transferase</keyword>
<keyword evidence="8" id="KW-1185">Reference proteome</keyword>
<dbReference type="EC" id="2.1.1.72" evidence="1"/>
<name>A0A3B6VWH3_BRAHO</name>
<proteinExistence type="predicted"/>
<keyword evidence="4" id="KW-0949">S-adenosyl-L-methionine</keyword>
<sequence>MVIGNPPWGQKEINILKEEEYYFKEKYPVSTIGILDLFRFFIEKSFNLIKDNGLFGLVLPDIILLKNYDSTRKLILDKLCISDISHWGMAFKKVNLDSCTIIGNIDNRTVKDNIINIFIHDKDKIISNRISQKVYNDNTGYKFNLYLTDDIINILNKFKNYNKFSDYFESHEGIHSGNIRKKLFIDECLNNYCKKLILGGDEVKRYNLTWNGKWVNYSPNIIDKKNKEYA</sequence>
<protein>
    <recommendedName>
        <fullName evidence="1">site-specific DNA-methyltransferase (adenine-specific)</fullName>
        <ecNumber evidence="1">2.1.1.72</ecNumber>
    </recommendedName>
</protein>